<gene>
    <name evidence="2" type="ORF">LZC94_23270</name>
</gene>
<feature type="region of interest" description="Disordered" evidence="1">
    <location>
        <begin position="253"/>
        <end position="340"/>
    </location>
</feature>
<dbReference type="NCBIfam" id="TIGR03901">
    <property type="entry name" value="MYXO-CTERM"/>
    <property type="match status" value="1"/>
</dbReference>
<dbReference type="Proteomes" id="UP001370348">
    <property type="component" value="Chromosome"/>
</dbReference>
<name>A0ABZ2MCK9_9BACT</name>
<feature type="compositionally biased region" description="Gly residues" evidence="1">
    <location>
        <begin position="287"/>
        <end position="303"/>
    </location>
</feature>
<evidence type="ECO:0000256" key="1">
    <source>
        <dbReference type="SAM" id="MobiDB-lite"/>
    </source>
</evidence>
<evidence type="ECO:0000313" key="3">
    <source>
        <dbReference type="Proteomes" id="UP001370348"/>
    </source>
</evidence>
<sequence>MEPFDVARVTIGIKADKTRLSRTEIPIRIALANDAAFSKAVTTTVGINYNYDDVPDSSVTENAESSNNVWTFAHGGRPLEAWTRRGDSTNHAWHGADLGTASDESFVSPPINVGDGDFAISFRHRYQFESGAAVPGGPEVFFDGGVFEVSEDGGTTWKDVSTYTDPNYPQTIYPVEDNSNVLRGRKAWAGISPAYPNFDYVSLSFGKALAGKTIKVRFRVASDESAGAPGWDVDNITFGGITNLPFPTIVDDRRACTTAPPPPPPRDGGSGATDAGPRADAGVRTDAGGGPGAGGGGGGGGWNDPGAADAGGNPSTPSGSDDGGGCGCVTSPGAGAGSGPLAFVLGGLAMLLRRRRRG</sequence>
<reference evidence="2 3" key="1">
    <citation type="submission" date="2021-12" db="EMBL/GenBank/DDBJ databases">
        <title>Discovery of the Pendulisporaceae a myxobacterial family with distinct sporulation behavior and unique specialized metabolism.</title>
        <authorList>
            <person name="Garcia R."/>
            <person name="Popoff A."/>
            <person name="Bader C.D."/>
            <person name="Loehr J."/>
            <person name="Walesch S."/>
            <person name="Walt C."/>
            <person name="Boldt J."/>
            <person name="Bunk B."/>
            <person name="Haeckl F.J.F.P.J."/>
            <person name="Gunesch A.P."/>
            <person name="Birkelbach J."/>
            <person name="Nuebel U."/>
            <person name="Pietschmann T."/>
            <person name="Bach T."/>
            <person name="Mueller R."/>
        </authorList>
    </citation>
    <scope>NUCLEOTIDE SEQUENCE [LARGE SCALE GENOMIC DNA]</scope>
    <source>
        <strain evidence="2 3">MSr11954</strain>
    </source>
</reference>
<organism evidence="2 3">
    <name type="scientific">Pendulispora albinea</name>
    <dbReference type="NCBI Taxonomy" id="2741071"/>
    <lineage>
        <taxon>Bacteria</taxon>
        <taxon>Pseudomonadati</taxon>
        <taxon>Myxococcota</taxon>
        <taxon>Myxococcia</taxon>
        <taxon>Myxococcales</taxon>
        <taxon>Sorangiineae</taxon>
        <taxon>Pendulisporaceae</taxon>
        <taxon>Pendulispora</taxon>
    </lineage>
</organism>
<protein>
    <submittedName>
        <fullName evidence="2">MYXO-CTERM sorting domain-containing protein</fullName>
    </submittedName>
</protein>
<evidence type="ECO:0000313" key="2">
    <source>
        <dbReference type="EMBL" id="WXB20231.1"/>
    </source>
</evidence>
<dbReference type="EMBL" id="CP089984">
    <property type="protein sequence ID" value="WXB20231.1"/>
    <property type="molecule type" value="Genomic_DNA"/>
</dbReference>
<proteinExistence type="predicted"/>
<feature type="compositionally biased region" description="Low complexity" evidence="1">
    <location>
        <begin position="304"/>
        <end position="320"/>
    </location>
</feature>
<dbReference type="Gene3D" id="2.60.120.260">
    <property type="entry name" value="Galactose-binding domain-like"/>
    <property type="match status" value="1"/>
</dbReference>
<accession>A0ABZ2MCK9</accession>
<dbReference type="InterPro" id="IPR024038">
    <property type="entry name" value="MYXO-CTERM"/>
</dbReference>
<keyword evidence="3" id="KW-1185">Reference proteome</keyword>